<sequence length="94" mass="10581">MPEDKNKETISFSNKSSSYNKGSPNKPKSGPSDKRNEGGSFSDKASPDEYKGFDKYKSSDKYKDKERDHNVHEGSPDERRDANPDEAFADRSVC</sequence>
<dbReference type="HOGENOM" id="CLU_2386281_0_0_1"/>
<reference evidence="3" key="5">
    <citation type="submission" date="2018-04" db="UniProtKB">
        <authorList>
            <consortium name="EnsemblFungi"/>
        </authorList>
    </citation>
    <scope>IDENTIFICATION</scope>
    <source>
        <strain evidence="3">R3-111a-1</strain>
    </source>
</reference>
<feature type="region of interest" description="Disordered" evidence="1">
    <location>
        <begin position="1"/>
        <end position="94"/>
    </location>
</feature>
<feature type="compositionally biased region" description="Basic and acidic residues" evidence="1">
    <location>
        <begin position="45"/>
        <end position="83"/>
    </location>
</feature>
<dbReference type="GeneID" id="20354787"/>
<evidence type="ECO:0000313" key="3">
    <source>
        <dbReference type="EnsemblFungi" id="EJT68092"/>
    </source>
</evidence>
<accession>J3PL80</accession>
<reference evidence="4" key="1">
    <citation type="submission" date="2010-07" db="EMBL/GenBank/DDBJ databases">
        <title>The genome sequence of Gaeumannomyces graminis var. tritici strain R3-111a-1.</title>
        <authorList>
            <consortium name="The Broad Institute Genome Sequencing Platform"/>
            <person name="Ma L.-J."/>
            <person name="Dead R."/>
            <person name="Young S."/>
            <person name="Zeng Q."/>
            <person name="Koehrsen M."/>
            <person name="Alvarado L."/>
            <person name="Berlin A."/>
            <person name="Chapman S.B."/>
            <person name="Chen Z."/>
            <person name="Freedman E."/>
            <person name="Gellesch M."/>
            <person name="Goldberg J."/>
            <person name="Griggs A."/>
            <person name="Gujja S."/>
            <person name="Heilman E.R."/>
            <person name="Heiman D."/>
            <person name="Hepburn T."/>
            <person name="Howarth C."/>
            <person name="Jen D."/>
            <person name="Larson L."/>
            <person name="Mehta T."/>
            <person name="Neiman D."/>
            <person name="Pearson M."/>
            <person name="Roberts A."/>
            <person name="Saif S."/>
            <person name="Shea T."/>
            <person name="Shenoy N."/>
            <person name="Sisk P."/>
            <person name="Stolte C."/>
            <person name="Sykes S."/>
            <person name="Walk T."/>
            <person name="White J."/>
            <person name="Yandava C."/>
            <person name="Haas B."/>
            <person name="Nusbaum C."/>
            <person name="Birren B."/>
        </authorList>
    </citation>
    <scope>NUCLEOTIDE SEQUENCE [LARGE SCALE GENOMIC DNA]</scope>
    <source>
        <strain evidence="4">R3-111a-1</strain>
    </source>
</reference>
<dbReference type="EMBL" id="GL385655">
    <property type="protein sequence ID" value="EJT68092.1"/>
    <property type="molecule type" value="Genomic_DNA"/>
</dbReference>
<reference evidence="2" key="2">
    <citation type="submission" date="2010-07" db="EMBL/GenBank/DDBJ databases">
        <authorList>
            <consortium name="The Broad Institute Genome Sequencing Platform"/>
            <consortium name="Broad Institute Genome Sequencing Center for Infectious Disease"/>
            <person name="Ma L.-J."/>
            <person name="Dead R."/>
            <person name="Young S."/>
            <person name="Zeng Q."/>
            <person name="Koehrsen M."/>
            <person name="Alvarado L."/>
            <person name="Berlin A."/>
            <person name="Chapman S.B."/>
            <person name="Chen Z."/>
            <person name="Freedman E."/>
            <person name="Gellesch M."/>
            <person name="Goldberg J."/>
            <person name="Griggs A."/>
            <person name="Gujja S."/>
            <person name="Heilman E.R."/>
            <person name="Heiman D."/>
            <person name="Hepburn T."/>
            <person name="Howarth C."/>
            <person name="Jen D."/>
            <person name="Larson L."/>
            <person name="Mehta T."/>
            <person name="Neiman D."/>
            <person name="Pearson M."/>
            <person name="Roberts A."/>
            <person name="Saif S."/>
            <person name="Shea T."/>
            <person name="Shenoy N."/>
            <person name="Sisk P."/>
            <person name="Stolte C."/>
            <person name="Sykes S."/>
            <person name="Walk T."/>
            <person name="White J."/>
            <person name="Yandava C."/>
            <person name="Haas B."/>
            <person name="Nusbaum C."/>
            <person name="Birren B."/>
        </authorList>
    </citation>
    <scope>NUCLEOTIDE SEQUENCE</scope>
    <source>
        <strain evidence="2">R3-111a-1</strain>
    </source>
</reference>
<evidence type="ECO:0000256" key="1">
    <source>
        <dbReference type="SAM" id="MobiDB-lite"/>
    </source>
</evidence>
<gene>
    <name evidence="3" type="primary">20354787</name>
    <name evidence="2" type="ORF">GGTG_14329</name>
</gene>
<proteinExistence type="predicted"/>
<dbReference type="VEuPathDB" id="FungiDB:GGTG_14329"/>
<dbReference type="Proteomes" id="UP000006039">
    <property type="component" value="Unassembled WGS sequence"/>
</dbReference>
<organism evidence="2">
    <name type="scientific">Gaeumannomyces tritici (strain R3-111a-1)</name>
    <name type="common">Wheat and barley take-all root rot fungus</name>
    <name type="synonym">Gaeumannomyces graminis var. tritici</name>
    <dbReference type="NCBI Taxonomy" id="644352"/>
    <lineage>
        <taxon>Eukaryota</taxon>
        <taxon>Fungi</taxon>
        <taxon>Dikarya</taxon>
        <taxon>Ascomycota</taxon>
        <taxon>Pezizomycotina</taxon>
        <taxon>Sordariomycetes</taxon>
        <taxon>Sordariomycetidae</taxon>
        <taxon>Magnaporthales</taxon>
        <taxon>Magnaporthaceae</taxon>
        <taxon>Gaeumannomyces</taxon>
    </lineage>
</organism>
<dbReference type="RefSeq" id="XP_009230520.1">
    <property type="nucleotide sequence ID" value="XM_009232256.1"/>
</dbReference>
<reference evidence="2" key="3">
    <citation type="submission" date="2010-09" db="EMBL/GenBank/DDBJ databases">
        <title>Annotation of Gaeumannomyces graminis var. tritici R3-111a-1.</title>
        <authorList>
            <consortium name="The Broad Institute Genome Sequencing Platform"/>
            <person name="Ma L.-J."/>
            <person name="Dead R."/>
            <person name="Young S.K."/>
            <person name="Zeng Q."/>
            <person name="Gargeya S."/>
            <person name="Fitzgerald M."/>
            <person name="Haas B."/>
            <person name="Abouelleil A."/>
            <person name="Alvarado L."/>
            <person name="Arachchi H.M."/>
            <person name="Berlin A."/>
            <person name="Brown A."/>
            <person name="Chapman S.B."/>
            <person name="Chen Z."/>
            <person name="Dunbar C."/>
            <person name="Freedman E."/>
            <person name="Gearin G."/>
            <person name="Gellesch M."/>
            <person name="Goldberg J."/>
            <person name="Griggs A."/>
            <person name="Gujja S."/>
            <person name="Heiman D."/>
            <person name="Howarth C."/>
            <person name="Larson L."/>
            <person name="Lui A."/>
            <person name="MacDonald P.J.P."/>
            <person name="Mehta T."/>
            <person name="Montmayeur A."/>
            <person name="Murphy C."/>
            <person name="Neiman D."/>
            <person name="Pearson M."/>
            <person name="Priest M."/>
            <person name="Roberts A."/>
            <person name="Saif S."/>
            <person name="Shea T."/>
            <person name="Shenoy N."/>
            <person name="Sisk P."/>
            <person name="Stolte C."/>
            <person name="Sykes S."/>
            <person name="Yandava C."/>
            <person name="Wortman J."/>
            <person name="Nusbaum C."/>
            <person name="Birren B."/>
        </authorList>
    </citation>
    <scope>NUCLEOTIDE SEQUENCE</scope>
    <source>
        <strain evidence="2">R3-111a-1</strain>
    </source>
</reference>
<feature type="compositionally biased region" description="Polar residues" evidence="1">
    <location>
        <begin position="9"/>
        <end position="23"/>
    </location>
</feature>
<keyword evidence="4" id="KW-1185">Reference proteome</keyword>
<evidence type="ECO:0000313" key="2">
    <source>
        <dbReference type="EMBL" id="EJT68092.1"/>
    </source>
</evidence>
<dbReference type="AlphaFoldDB" id="J3PL80"/>
<evidence type="ECO:0000313" key="4">
    <source>
        <dbReference type="Proteomes" id="UP000006039"/>
    </source>
</evidence>
<name>J3PL80_GAET3</name>
<reference evidence="3" key="4">
    <citation type="journal article" date="2015" name="G3 (Bethesda)">
        <title>Genome sequences of three phytopathogenic species of the Magnaporthaceae family of fungi.</title>
        <authorList>
            <person name="Okagaki L.H."/>
            <person name="Nunes C.C."/>
            <person name="Sailsbery J."/>
            <person name="Clay B."/>
            <person name="Brown D."/>
            <person name="John T."/>
            <person name="Oh Y."/>
            <person name="Young N."/>
            <person name="Fitzgerald M."/>
            <person name="Haas B.J."/>
            <person name="Zeng Q."/>
            <person name="Young S."/>
            <person name="Adiconis X."/>
            <person name="Fan L."/>
            <person name="Levin J.Z."/>
            <person name="Mitchell T.K."/>
            <person name="Okubara P.A."/>
            <person name="Farman M.L."/>
            <person name="Kohn L.M."/>
            <person name="Birren B."/>
            <person name="Ma L.-J."/>
            <person name="Dean R.A."/>
        </authorList>
    </citation>
    <scope>NUCLEOTIDE SEQUENCE</scope>
    <source>
        <strain evidence="3">R3-111a-1</strain>
    </source>
</reference>
<protein>
    <submittedName>
        <fullName evidence="2 3">Uncharacterized protein</fullName>
    </submittedName>
</protein>
<dbReference type="EnsemblFungi" id="EJT68092">
    <property type="protein sequence ID" value="EJT68092"/>
    <property type="gene ID" value="GGTG_14329"/>
</dbReference>